<reference evidence="6 7" key="1">
    <citation type="submission" date="2017-05" db="EMBL/GenBank/DDBJ databases">
        <title>Comparative genomics and methylome analysis of the gut commensal Bifidobacterium breve.</title>
        <authorList>
            <person name="Bottacini F."/>
            <person name="Morrissey R."/>
            <person name="Roberts R.J."/>
            <person name="James K."/>
            <person name="van Breen J."/>
            <person name="Egan M."/>
            <person name="Lambert J."/>
            <person name="van Limpt K."/>
            <person name="Stanton C."/>
            <person name="Knol J."/>
            <person name="O' Connell Motherway M."/>
            <person name="van Sinderen D."/>
        </authorList>
    </citation>
    <scope>NUCLEOTIDE SEQUENCE [LARGE SCALE GENOMIC DNA]</scope>
    <source>
        <strain evidence="6 7">NRBB51</strain>
    </source>
</reference>
<evidence type="ECO:0000313" key="6">
    <source>
        <dbReference type="EMBL" id="AUD80570.1"/>
    </source>
</evidence>
<dbReference type="Pfam" id="PF13377">
    <property type="entry name" value="Peripla_BP_3"/>
    <property type="match status" value="1"/>
</dbReference>
<dbReference type="Gene3D" id="3.40.50.2300">
    <property type="match status" value="2"/>
</dbReference>
<dbReference type="CDD" id="cd01392">
    <property type="entry name" value="HTH_LacI"/>
    <property type="match status" value="1"/>
</dbReference>
<organism evidence="6 7">
    <name type="scientific">Bifidobacterium breve</name>
    <dbReference type="NCBI Taxonomy" id="1685"/>
    <lineage>
        <taxon>Bacteria</taxon>
        <taxon>Bacillati</taxon>
        <taxon>Actinomycetota</taxon>
        <taxon>Actinomycetes</taxon>
        <taxon>Bifidobacteriales</taxon>
        <taxon>Bifidobacteriaceae</taxon>
        <taxon>Bifidobacterium</taxon>
    </lineage>
</organism>
<dbReference type="SUPFAM" id="SSF53822">
    <property type="entry name" value="Periplasmic binding protein-like I"/>
    <property type="match status" value="1"/>
</dbReference>
<dbReference type="CDD" id="cd01574">
    <property type="entry name" value="PBP1_LacI"/>
    <property type="match status" value="1"/>
</dbReference>
<accession>A0A0L0LU91</accession>
<evidence type="ECO:0000256" key="3">
    <source>
        <dbReference type="ARBA" id="ARBA00023163"/>
    </source>
</evidence>
<dbReference type="SMART" id="SM00354">
    <property type="entry name" value="HTH_LACI"/>
    <property type="match status" value="1"/>
</dbReference>
<dbReference type="Pfam" id="PF00356">
    <property type="entry name" value="LacI"/>
    <property type="match status" value="1"/>
</dbReference>
<dbReference type="GO" id="GO:0003700">
    <property type="term" value="F:DNA-binding transcription factor activity"/>
    <property type="evidence" value="ECO:0007669"/>
    <property type="project" value="TreeGrafter"/>
</dbReference>
<feature type="region of interest" description="Disordered" evidence="4">
    <location>
        <begin position="1"/>
        <end position="37"/>
    </location>
</feature>
<proteinExistence type="predicted"/>
<dbReference type="Gene3D" id="1.10.260.40">
    <property type="entry name" value="lambda repressor-like DNA-binding domains"/>
    <property type="match status" value="1"/>
</dbReference>
<dbReference type="GO" id="GO:0000976">
    <property type="term" value="F:transcription cis-regulatory region binding"/>
    <property type="evidence" value="ECO:0007669"/>
    <property type="project" value="TreeGrafter"/>
</dbReference>
<keyword evidence="1" id="KW-0805">Transcription regulation</keyword>
<dbReference type="SUPFAM" id="SSF47413">
    <property type="entry name" value="lambda repressor-like DNA-binding domains"/>
    <property type="match status" value="1"/>
</dbReference>
<dbReference type="OrthoDB" id="9785139at2"/>
<name>A0A0L0LU91_BIFBR</name>
<dbReference type="InterPro" id="IPR028082">
    <property type="entry name" value="Peripla_BP_I"/>
</dbReference>
<evidence type="ECO:0000259" key="5">
    <source>
        <dbReference type="PROSITE" id="PS50932"/>
    </source>
</evidence>
<dbReference type="AlphaFoldDB" id="A0A0L0LU91"/>
<dbReference type="Proteomes" id="UP000232609">
    <property type="component" value="Chromosome"/>
</dbReference>
<dbReference type="InterPro" id="IPR000843">
    <property type="entry name" value="HTH_LacI"/>
</dbReference>
<keyword evidence="3" id="KW-0804">Transcription</keyword>
<evidence type="ECO:0000256" key="4">
    <source>
        <dbReference type="SAM" id="MobiDB-lite"/>
    </source>
</evidence>
<dbReference type="PANTHER" id="PTHR30146:SF153">
    <property type="entry name" value="LACTOSE OPERON REPRESSOR"/>
    <property type="match status" value="1"/>
</dbReference>
<dbReference type="InterPro" id="IPR046335">
    <property type="entry name" value="LacI/GalR-like_sensor"/>
</dbReference>
<evidence type="ECO:0000313" key="7">
    <source>
        <dbReference type="Proteomes" id="UP000232609"/>
    </source>
</evidence>
<dbReference type="PROSITE" id="PS50932">
    <property type="entry name" value="HTH_LACI_2"/>
    <property type="match status" value="1"/>
</dbReference>
<keyword evidence="2" id="KW-0238">DNA-binding</keyword>
<protein>
    <submittedName>
        <fullName evidence="6">Transcriptional regulator LacI family</fullName>
    </submittedName>
</protein>
<gene>
    <name evidence="6" type="ORF">NRBB51_0461</name>
</gene>
<feature type="compositionally biased region" description="Polar residues" evidence="4">
    <location>
        <begin position="19"/>
        <end position="31"/>
    </location>
</feature>
<dbReference type="OMA" id="EPFEYSR"/>
<dbReference type="InterPro" id="IPR010982">
    <property type="entry name" value="Lambda_DNA-bd_dom_sf"/>
</dbReference>
<feature type="domain" description="HTH lacI-type" evidence="5">
    <location>
        <begin position="7"/>
        <end position="61"/>
    </location>
</feature>
<evidence type="ECO:0000256" key="2">
    <source>
        <dbReference type="ARBA" id="ARBA00023125"/>
    </source>
</evidence>
<dbReference type="EMBL" id="CP021392">
    <property type="protein sequence ID" value="AUD80570.1"/>
    <property type="molecule type" value="Genomic_DNA"/>
</dbReference>
<sequence>MARPTQVSMQDVAKAAGVSPQTVSRVANDSNAVKPETRQRVEAAMERLGYRPNYAARALKHGRFQDIGVVMFDTTRFGNARILDSIVTHAAEDGYSVTIQTMSNGAERTLASAIDRMQRQPVDGVIVVLEERISDFVGYKPPRELPVVLISEAAADHCPTVDADQYGCSTAIVDYLMSKGHKTVYHIAGPVTSRAAESRAQGWREALEQIGARVPSMYIGDWCADSGYQAGVALAHDPECTAIYAANDQMAYGAMLGLESAGKRVPEDVSIVGVDDSLVDVVPRLNLTTMRMRNDAIGATAFSMVRRQCEGEKVPAGIKTVIPTELIERGSVRDIS</sequence>
<dbReference type="PANTHER" id="PTHR30146">
    <property type="entry name" value="LACI-RELATED TRANSCRIPTIONAL REPRESSOR"/>
    <property type="match status" value="1"/>
</dbReference>
<evidence type="ECO:0000256" key="1">
    <source>
        <dbReference type="ARBA" id="ARBA00023015"/>
    </source>
</evidence>